<dbReference type="AlphaFoldDB" id="A0ABD3HY95"/>
<gene>
    <name evidence="2" type="ORF">R1sor_010032</name>
</gene>
<accession>A0ABD3HY95</accession>
<feature type="compositionally biased region" description="Basic and acidic residues" evidence="1">
    <location>
        <begin position="214"/>
        <end position="226"/>
    </location>
</feature>
<dbReference type="EMBL" id="JBJQOH010000002">
    <property type="protein sequence ID" value="KAL3695956.1"/>
    <property type="molecule type" value="Genomic_DNA"/>
</dbReference>
<protein>
    <submittedName>
        <fullName evidence="2">Uncharacterized protein</fullName>
    </submittedName>
</protein>
<reference evidence="2 3" key="1">
    <citation type="submission" date="2024-09" db="EMBL/GenBank/DDBJ databases">
        <title>Chromosome-scale assembly of Riccia sorocarpa.</title>
        <authorList>
            <person name="Paukszto L."/>
        </authorList>
    </citation>
    <scope>NUCLEOTIDE SEQUENCE [LARGE SCALE GENOMIC DNA]</scope>
    <source>
        <strain evidence="2">LP-2024</strain>
        <tissue evidence="2">Aerial parts of the thallus</tissue>
    </source>
</reference>
<evidence type="ECO:0000313" key="2">
    <source>
        <dbReference type="EMBL" id="KAL3695956.1"/>
    </source>
</evidence>
<name>A0ABD3HY95_9MARC</name>
<feature type="region of interest" description="Disordered" evidence="1">
    <location>
        <begin position="1"/>
        <end position="328"/>
    </location>
</feature>
<keyword evidence="3" id="KW-1185">Reference proteome</keyword>
<feature type="compositionally biased region" description="Polar residues" evidence="1">
    <location>
        <begin position="1"/>
        <end position="13"/>
    </location>
</feature>
<feature type="compositionally biased region" description="Acidic residues" evidence="1">
    <location>
        <begin position="192"/>
        <end position="210"/>
    </location>
</feature>
<feature type="compositionally biased region" description="Basic and acidic residues" evidence="1">
    <location>
        <begin position="15"/>
        <end position="35"/>
    </location>
</feature>
<dbReference type="Proteomes" id="UP001633002">
    <property type="component" value="Unassembled WGS sequence"/>
</dbReference>
<proteinExistence type="predicted"/>
<feature type="compositionally biased region" description="Acidic residues" evidence="1">
    <location>
        <begin position="164"/>
        <end position="176"/>
    </location>
</feature>
<evidence type="ECO:0000313" key="3">
    <source>
        <dbReference type="Proteomes" id="UP001633002"/>
    </source>
</evidence>
<organism evidence="2 3">
    <name type="scientific">Riccia sorocarpa</name>
    <dbReference type="NCBI Taxonomy" id="122646"/>
    <lineage>
        <taxon>Eukaryota</taxon>
        <taxon>Viridiplantae</taxon>
        <taxon>Streptophyta</taxon>
        <taxon>Embryophyta</taxon>
        <taxon>Marchantiophyta</taxon>
        <taxon>Marchantiopsida</taxon>
        <taxon>Marchantiidae</taxon>
        <taxon>Marchantiales</taxon>
        <taxon>Ricciaceae</taxon>
        <taxon>Riccia</taxon>
    </lineage>
</organism>
<evidence type="ECO:0000256" key="1">
    <source>
        <dbReference type="SAM" id="MobiDB-lite"/>
    </source>
</evidence>
<comment type="caution">
    <text evidence="2">The sequence shown here is derived from an EMBL/GenBank/DDBJ whole genome shotgun (WGS) entry which is preliminary data.</text>
</comment>
<sequence>MGPAQKDSTSQNVDKGPDRQERMRSDMHMDGRNLDGDEGIDFLPLLIPDPDKATVGASTGPGSARPLDRTIRDPNGSTDQRFTAGRSLQAPRAQNGGRPGRIIPVSGGNILDDSPRRKSDAAGTDRVGEGEFTPARNTSKGSPGRKPKTDDRTTSNPYNKLLEVEEDQNLEAEQEFLEASRPRTPCVADSQGQEDETGQEEEMGELEESQGLDTIKEDPNTGDRENGPISPALQLPVNLADVMDEDPQRISKKKPPQGESGTPDRGNAQKKRAKETKIPSYQKVDTFSQLLPDAGCMEEDQGDAGGSSNTGERSRAARSLSCCGPAVG</sequence>